<feature type="domain" description="Exonuclease" evidence="2">
    <location>
        <begin position="3"/>
        <end position="168"/>
    </location>
</feature>
<dbReference type="RefSeq" id="WP_028257216.1">
    <property type="nucleotide sequence ID" value="NZ_JRNT01000006.1"/>
</dbReference>
<keyword evidence="4" id="KW-1185">Reference proteome</keyword>
<evidence type="ECO:0000313" key="3">
    <source>
        <dbReference type="EMBL" id="KGF47877.1"/>
    </source>
</evidence>
<reference evidence="3 4" key="1">
    <citation type="submission" date="2014-07" db="EMBL/GenBank/DDBJ databases">
        <authorList>
            <person name="McCorrison J."/>
            <person name="Sanka R."/>
            <person name="Torralba M."/>
            <person name="Gillis M."/>
            <person name="Haft D.H."/>
            <person name="Methe B."/>
            <person name="Sutton G."/>
            <person name="Nelson K.E."/>
        </authorList>
    </citation>
    <scope>NUCLEOTIDE SEQUENCE [LARGE SCALE GENOMIC DNA]</scope>
    <source>
        <strain evidence="3 4">DNF00314</strain>
    </source>
</reference>
<dbReference type="GO" id="GO:0008408">
    <property type="term" value="F:3'-5' exonuclease activity"/>
    <property type="evidence" value="ECO:0007669"/>
    <property type="project" value="TreeGrafter"/>
</dbReference>
<dbReference type="eggNOG" id="COG0847">
    <property type="taxonomic scope" value="Bacteria"/>
</dbReference>
<dbReference type="EMBL" id="JRNT01000006">
    <property type="protein sequence ID" value="KGF47877.1"/>
    <property type="molecule type" value="Genomic_DNA"/>
</dbReference>
<dbReference type="SMART" id="SM00479">
    <property type="entry name" value="EXOIII"/>
    <property type="match status" value="1"/>
</dbReference>
<accession>A0A096BYR1</accession>
<organism evidence="3 4">
    <name type="scientific">Veillonella montpellierensis DNF00314</name>
    <dbReference type="NCBI Taxonomy" id="1401067"/>
    <lineage>
        <taxon>Bacteria</taxon>
        <taxon>Bacillati</taxon>
        <taxon>Bacillota</taxon>
        <taxon>Negativicutes</taxon>
        <taxon>Veillonellales</taxon>
        <taxon>Veillonellaceae</taxon>
        <taxon>Veillonella</taxon>
    </lineage>
</organism>
<name>A0A096BYR1_9FIRM</name>
<dbReference type="AlphaFoldDB" id="A0A096BYR1"/>
<dbReference type="PANTHER" id="PTHR30231">
    <property type="entry name" value="DNA POLYMERASE III SUBUNIT EPSILON"/>
    <property type="match status" value="1"/>
</dbReference>
<keyword evidence="1 3" id="KW-0269">Exonuclease</keyword>
<keyword evidence="1 3" id="KW-0378">Hydrolase</keyword>
<evidence type="ECO:0000256" key="1">
    <source>
        <dbReference type="ARBA" id="ARBA00022839"/>
    </source>
</evidence>
<dbReference type="PANTHER" id="PTHR30231:SF42">
    <property type="entry name" value="EXONUCLEASE"/>
    <property type="match status" value="1"/>
</dbReference>
<dbReference type="Proteomes" id="UP000029628">
    <property type="component" value="Unassembled WGS sequence"/>
</dbReference>
<dbReference type="SUPFAM" id="SSF53098">
    <property type="entry name" value="Ribonuclease H-like"/>
    <property type="match status" value="1"/>
</dbReference>
<dbReference type="InterPro" id="IPR012337">
    <property type="entry name" value="RNaseH-like_sf"/>
</dbReference>
<dbReference type="FunFam" id="3.30.420.10:FF:000045">
    <property type="entry name" value="3'-5' exonuclease DinG"/>
    <property type="match status" value="1"/>
</dbReference>
<protein>
    <submittedName>
        <fullName evidence="3">Exonuclease</fullName>
    </submittedName>
</protein>
<evidence type="ECO:0000259" key="2">
    <source>
        <dbReference type="SMART" id="SM00479"/>
    </source>
</evidence>
<proteinExistence type="predicted"/>
<sequence length="210" mass="23719">MLDFVAIDFETANKFKNSACSLAAVTVEDGKITKKGYSLIKPPYMNFDEECIAIHGIQPQEVLDKPTFDKLWSSIYNNHLKGKIVIAHNAKFDIGVLRATLDHYNIDWPELAYACTVKISRKVWPDLINHKLNTMGALLGVEFKHHYALDDAETCAKIAIEAARLRGVNSMDALLRSIGIEAEPFIDEQYQNKQSELAKAQNKPEQMSFF</sequence>
<dbReference type="Gene3D" id="3.30.420.10">
    <property type="entry name" value="Ribonuclease H-like superfamily/Ribonuclease H"/>
    <property type="match status" value="1"/>
</dbReference>
<dbReference type="GO" id="GO:0003676">
    <property type="term" value="F:nucleic acid binding"/>
    <property type="evidence" value="ECO:0007669"/>
    <property type="project" value="InterPro"/>
</dbReference>
<evidence type="ECO:0000313" key="4">
    <source>
        <dbReference type="Proteomes" id="UP000029628"/>
    </source>
</evidence>
<dbReference type="CDD" id="cd06130">
    <property type="entry name" value="DNA_pol_III_epsilon_like"/>
    <property type="match status" value="1"/>
</dbReference>
<dbReference type="Pfam" id="PF00929">
    <property type="entry name" value="RNase_T"/>
    <property type="match status" value="1"/>
</dbReference>
<dbReference type="GO" id="GO:0005829">
    <property type="term" value="C:cytosol"/>
    <property type="evidence" value="ECO:0007669"/>
    <property type="project" value="TreeGrafter"/>
</dbReference>
<comment type="caution">
    <text evidence="3">The sequence shown here is derived from an EMBL/GenBank/DDBJ whole genome shotgun (WGS) entry which is preliminary data.</text>
</comment>
<gene>
    <name evidence="3" type="ORF">HMPREF0872_01955</name>
</gene>
<dbReference type="InterPro" id="IPR013520">
    <property type="entry name" value="Ribonucl_H"/>
</dbReference>
<keyword evidence="1 3" id="KW-0540">Nuclease</keyword>
<dbReference type="InterPro" id="IPR036397">
    <property type="entry name" value="RNaseH_sf"/>
</dbReference>